<dbReference type="SMART" id="SM00984">
    <property type="entry name" value="UDPG_MGDP_dh_C"/>
    <property type="match status" value="1"/>
</dbReference>
<dbReference type="GO" id="GO:0000271">
    <property type="term" value="P:polysaccharide biosynthetic process"/>
    <property type="evidence" value="ECO:0007669"/>
    <property type="project" value="InterPro"/>
</dbReference>
<keyword evidence="6" id="KW-1185">Reference proteome</keyword>
<keyword evidence="2" id="KW-0520">NAD</keyword>
<dbReference type="EC" id="1.1.1.136" evidence="5"/>
<dbReference type="Pfam" id="PF00984">
    <property type="entry name" value="UDPG_MGDP_dh"/>
    <property type="match status" value="1"/>
</dbReference>
<dbReference type="SUPFAM" id="SSF51735">
    <property type="entry name" value="NAD(P)-binding Rossmann-fold domains"/>
    <property type="match status" value="1"/>
</dbReference>
<comment type="similarity">
    <text evidence="3">Belongs to the UDP-glucose/GDP-mannose dehydrogenase family.</text>
</comment>
<dbReference type="RefSeq" id="WP_184678273.1">
    <property type="nucleotide sequence ID" value="NZ_JACHGY010000001.1"/>
</dbReference>
<accession>A0A7X0HAG6</accession>
<dbReference type="EMBL" id="JACHGY010000001">
    <property type="protein sequence ID" value="MBB6430779.1"/>
    <property type="molecule type" value="Genomic_DNA"/>
</dbReference>
<feature type="domain" description="UDP-glucose/GDP-mannose dehydrogenase C-terminal" evidence="4">
    <location>
        <begin position="329"/>
        <end position="427"/>
    </location>
</feature>
<dbReference type="PANTHER" id="PTHR43491:SF1">
    <property type="entry name" value="UDP-N-ACETYL-D-MANNOSAMINE DEHYDROGENASE"/>
    <property type="match status" value="1"/>
</dbReference>
<dbReference type="PIRSF" id="PIRSF000124">
    <property type="entry name" value="UDPglc_GDPman_dh"/>
    <property type="match status" value="1"/>
</dbReference>
<dbReference type="Pfam" id="PF03720">
    <property type="entry name" value="UDPG_MGDP_dh_C"/>
    <property type="match status" value="1"/>
</dbReference>
<dbReference type="GO" id="GO:0047004">
    <property type="term" value="F:UDP-N-acetylglucosamine 6-dehydrogenase activity"/>
    <property type="evidence" value="ECO:0007669"/>
    <property type="project" value="UniProtKB-EC"/>
</dbReference>
<sequence length="438" mass="48075">MSLEQKIRDRSATVGVIGLGYVGLPLCHAFHEAGFGVLGFDVDQKKIDRLNAGENYLKHLGEELAQKLSGSDRFEPTTDFARLSEADVVISCVPTPLGKHLEPDLSYVERTTADIAAALRPGQLVVLESTTYPRTTREIMLPAFEAKGLACGSDDGFYLAYSPEREDPGRQNHNTQTIPKLVGGIDDESGRLAELLYSAAIAQVHRVDSAEIAEAAKLLENIFRAVNIALVNEMKVVLTKMGINIFDVVEAASTKPFGFMPFYPGPGLGGHCIPIDPYYLTWKAREVGIATRFIELAGEVNRDMPGYVVQRLAEGLNRHGLAISRSKVLVLGLAYKPNVDDVRESPSFEIIEKLIDAGADVQYNDPHIPKPWKGRKHDLTLESQPVTPETLAGYDAVVVATHHDAYDWQMIADHAKLIIDTRNALRDVSGDRSHIVIA</sequence>
<evidence type="ECO:0000256" key="3">
    <source>
        <dbReference type="PIRNR" id="PIRNR000124"/>
    </source>
</evidence>
<dbReference type="Pfam" id="PF03721">
    <property type="entry name" value="UDPG_MGDP_dh_N"/>
    <property type="match status" value="1"/>
</dbReference>
<evidence type="ECO:0000259" key="4">
    <source>
        <dbReference type="SMART" id="SM00984"/>
    </source>
</evidence>
<protein>
    <submittedName>
        <fullName evidence="5">UDP-N-acetyl-D-glucosamine dehydrogenase</fullName>
        <ecNumber evidence="5">1.1.1.136</ecNumber>
    </submittedName>
</protein>
<evidence type="ECO:0000256" key="2">
    <source>
        <dbReference type="ARBA" id="ARBA00023027"/>
    </source>
</evidence>
<dbReference type="InterPro" id="IPR001732">
    <property type="entry name" value="UDP-Glc/GDP-Man_DH_N"/>
</dbReference>
<dbReference type="InterPro" id="IPR014027">
    <property type="entry name" value="UDP-Glc/GDP-Man_DH_C"/>
</dbReference>
<dbReference type="InterPro" id="IPR014026">
    <property type="entry name" value="UDP-Glc/GDP-Man_DH_dimer"/>
</dbReference>
<name>A0A7X0HAG6_9BACT</name>
<evidence type="ECO:0000313" key="6">
    <source>
        <dbReference type="Proteomes" id="UP000541810"/>
    </source>
</evidence>
<keyword evidence="1 5" id="KW-0560">Oxidoreductase</keyword>
<organism evidence="5 6">
    <name type="scientific">Algisphaera agarilytica</name>
    <dbReference type="NCBI Taxonomy" id="1385975"/>
    <lineage>
        <taxon>Bacteria</taxon>
        <taxon>Pseudomonadati</taxon>
        <taxon>Planctomycetota</taxon>
        <taxon>Phycisphaerae</taxon>
        <taxon>Phycisphaerales</taxon>
        <taxon>Phycisphaeraceae</taxon>
        <taxon>Algisphaera</taxon>
    </lineage>
</organism>
<dbReference type="InterPro" id="IPR036291">
    <property type="entry name" value="NAD(P)-bd_dom_sf"/>
</dbReference>
<dbReference type="InterPro" id="IPR028359">
    <property type="entry name" value="UDP_ManNAc/GlcNAc_DH"/>
</dbReference>
<evidence type="ECO:0000256" key="1">
    <source>
        <dbReference type="ARBA" id="ARBA00023002"/>
    </source>
</evidence>
<dbReference type="NCBIfam" id="TIGR03026">
    <property type="entry name" value="NDP-sugDHase"/>
    <property type="match status" value="1"/>
</dbReference>
<dbReference type="InterPro" id="IPR008927">
    <property type="entry name" value="6-PGluconate_DH-like_C_sf"/>
</dbReference>
<dbReference type="Gene3D" id="3.40.50.720">
    <property type="entry name" value="NAD(P)-binding Rossmann-like Domain"/>
    <property type="match status" value="2"/>
</dbReference>
<dbReference type="GO" id="GO:0016628">
    <property type="term" value="F:oxidoreductase activity, acting on the CH-CH group of donors, NAD or NADP as acceptor"/>
    <property type="evidence" value="ECO:0007669"/>
    <property type="project" value="InterPro"/>
</dbReference>
<evidence type="ECO:0000313" key="5">
    <source>
        <dbReference type="EMBL" id="MBB6430779.1"/>
    </source>
</evidence>
<dbReference type="SUPFAM" id="SSF48179">
    <property type="entry name" value="6-phosphogluconate dehydrogenase C-terminal domain-like"/>
    <property type="match status" value="1"/>
</dbReference>
<comment type="caution">
    <text evidence="5">The sequence shown here is derived from an EMBL/GenBank/DDBJ whole genome shotgun (WGS) entry which is preliminary data.</text>
</comment>
<dbReference type="GO" id="GO:0051287">
    <property type="term" value="F:NAD binding"/>
    <property type="evidence" value="ECO:0007669"/>
    <property type="project" value="InterPro"/>
</dbReference>
<dbReference type="PANTHER" id="PTHR43491">
    <property type="entry name" value="UDP-N-ACETYL-D-MANNOSAMINE DEHYDROGENASE"/>
    <property type="match status" value="1"/>
</dbReference>
<dbReference type="InterPro" id="IPR017476">
    <property type="entry name" value="UDP-Glc/GDP-Man"/>
</dbReference>
<dbReference type="Proteomes" id="UP000541810">
    <property type="component" value="Unassembled WGS sequence"/>
</dbReference>
<proteinExistence type="inferred from homology"/>
<dbReference type="InterPro" id="IPR036220">
    <property type="entry name" value="UDP-Glc/GDP-Man_DH_C_sf"/>
</dbReference>
<gene>
    <name evidence="5" type="ORF">HNQ40_002585</name>
</gene>
<dbReference type="AlphaFoldDB" id="A0A7X0HAG6"/>
<dbReference type="PIRSF" id="PIRSF500136">
    <property type="entry name" value="UDP_ManNAc_DH"/>
    <property type="match status" value="1"/>
</dbReference>
<reference evidence="5 6" key="1">
    <citation type="submission" date="2020-08" db="EMBL/GenBank/DDBJ databases">
        <title>Genomic Encyclopedia of Type Strains, Phase IV (KMG-IV): sequencing the most valuable type-strain genomes for metagenomic binning, comparative biology and taxonomic classification.</title>
        <authorList>
            <person name="Goeker M."/>
        </authorList>
    </citation>
    <scope>NUCLEOTIDE SEQUENCE [LARGE SCALE GENOMIC DNA]</scope>
    <source>
        <strain evidence="5 6">DSM 103725</strain>
    </source>
</reference>
<dbReference type="SUPFAM" id="SSF52413">
    <property type="entry name" value="UDP-glucose/GDP-mannose dehydrogenase C-terminal domain"/>
    <property type="match status" value="1"/>
</dbReference>